<reference evidence="1 2" key="1">
    <citation type="submission" date="2024-05" db="EMBL/GenBank/DDBJ databases">
        <title>Haplotype-resolved chromosome-level genome assembly of Huyou (Citrus changshanensis).</title>
        <authorList>
            <person name="Miao C."/>
            <person name="Chen W."/>
            <person name="Wu Y."/>
            <person name="Wang L."/>
            <person name="Zhao S."/>
            <person name="Grierson D."/>
            <person name="Xu C."/>
            <person name="Chen K."/>
        </authorList>
    </citation>
    <scope>NUCLEOTIDE SEQUENCE [LARGE SCALE GENOMIC DNA]</scope>
    <source>
        <strain evidence="1">01-14</strain>
        <tissue evidence="1">Leaf</tissue>
    </source>
</reference>
<dbReference type="PANTHER" id="PTHR35757">
    <property type="entry name" value="THERMOSOME SUBUNIT GAMMA"/>
    <property type="match status" value="1"/>
</dbReference>
<evidence type="ECO:0000313" key="2">
    <source>
        <dbReference type="Proteomes" id="UP001428341"/>
    </source>
</evidence>
<gene>
    <name evidence="1" type="ORF">WN944_000813</name>
</gene>
<dbReference type="PANTHER" id="PTHR35757:SF1">
    <property type="entry name" value="THERMOSOME SUBUNIT GAMMA"/>
    <property type="match status" value="1"/>
</dbReference>
<name>A0AAP0MI17_9ROSI</name>
<dbReference type="EMBL" id="JBCGBO010000004">
    <property type="protein sequence ID" value="KAK9208457.1"/>
    <property type="molecule type" value="Genomic_DNA"/>
</dbReference>
<keyword evidence="2" id="KW-1185">Reference proteome</keyword>
<proteinExistence type="predicted"/>
<accession>A0AAP0MI17</accession>
<sequence>MHPVADGSNSFMLDFHLNCVSRLRIGTMQMLITRPSSYFRSKLSYICKGKSTKAIVQPSILNDFDPRRSKLLLASRVLPMPLVGLLILGSVCADVGSLPSEYPELEALSMLHFGAAMKVFLGKRLTSKFTQVTADVEESSVIIGERSRAAIEALRRAIDESHHRIAILMVLATCQTWEGNYGRSSIIFLPGFNG</sequence>
<evidence type="ECO:0000313" key="1">
    <source>
        <dbReference type="EMBL" id="KAK9208457.1"/>
    </source>
</evidence>
<protein>
    <submittedName>
        <fullName evidence="1">Uncharacterized protein</fullName>
    </submittedName>
</protein>
<dbReference type="AlphaFoldDB" id="A0AAP0MI17"/>
<comment type="caution">
    <text evidence="1">The sequence shown here is derived from an EMBL/GenBank/DDBJ whole genome shotgun (WGS) entry which is preliminary data.</text>
</comment>
<dbReference type="Proteomes" id="UP001428341">
    <property type="component" value="Unassembled WGS sequence"/>
</dbReference>
<organism evidence="1 2">
    <name type="scientific">Citrus x changshan-huyou</name>
    <dbReference type="NCBI Taxonomy" id="2935761"/>
    <lineage>
        <taxon>Eukaryota</taxon>
        <taxon>Viridiplantae</taxon>
        <taxon>Streptophyta</taxon>
        <taxon>Embryophyta</taxon>
        <taxon>Tracheophyta</taxon>
        <taxon>Spermatophyta</taxon>
        <taxon>Magnoliopsida</taxon>
        <taxon>eudicotyledons</taxon>
        <taxon>Gunneridae</taxon>
        <taxon>Pentapetalae</taxon>
        <taxon>rosids</taxon>
        <taxon>malvids</taxon>
        <taxon>Sapindales</taxon>
        <taxon>Rutaceae</taxon>
        <taxon>Aurantioideae</taxon>
        <taxon>Citrus</taxon>
    </lineage>
</organism>